<evidence type="ECO:0000256" key="1">
    <source>
        <dbReference type="ARBA" id="ARBA00009391"/>
    </source>
</evidence>
<feature type="binding site" evidence="10">
    <location>
        <begin position="80"/>
        <end position="87"/>
    </location>
    <ligand>
        <name>ATP</name>
        <dbReference type="ChEBI" id="CHEBI:30616"/>
    </ligand>
</feature>
<gene>
    <name evidence="10" type="primary">recA</name>
    <name evidence="13" type="ORF">AYR53_01910</name>
</gene>
<keyword evidence="9 10" id="KW-0742">SOS response</keyword>
<dbReference type="GO" id="GO:0003697">
    <property type="term" value="F:single-stranded DNA binding"/>
    <property type="evidence" value="ECO:0007669"/>
    <property type="project" value="UniProtKB-UniRule"/>
</dbReference>
<comment type="similarity">
    <text evidence="1 10 12">Belongs to the RecA family.</text>
</comment>
<evidence type="ECO:0000256" key="5">
    <source>
        <dbReference type="ARBA" id="ARBA00022840"/>
    </source>
</evidence>
<evidence type="ECO:0000256" key="2">
    <source>
        <dbReference type="ARBA" id="ARBA00015553"/>
    </source>
</evidence>
<dbReference type="Pfam" id="PF00154">
    <property type="entry name" value="RecA_N"/>
    <property type="match status" value="1"/>
</dbReference>
<dbReference type="InterPro" id="IPR020588">
    <property type="entry name" value="RecA_ATP-bd"/>
</dbReference>
<evidence type="ECO:0000313" key="14">
    <source>
        <dbReference type="Proteomes" id="UP000078582"/>
    </source>
</evidence>
<dbReference type="GO" id="GO:0005524">
    <property type="term" value="F:ATP binding"/>
    <property type="evidence" value="ECO:0007669"/>
    <property type="project" value="UniProtKB-UniRule"/>
</dbReference>
<protein>
    <recommendedName>
        <fullName evidence="2 10">Protein RecA</fullName>
    </recommendedName>
    <alternativeName>
        <fullName evidence="10 11">Recombinase A</fullName>
    </alternativeName>
</protein>
<evidence type="ECO:0000256" key="3">
    <source>
        <dbReference type="ARBA" id="ARBA00022741"/>
    </source>
</evidence>
<evidence type="ECO:0000256" key="8">
    <source>
        <dbReference type="ARBA" id="ARBA00023204"/>
    </source>
</evidence>
<dbReference type="InterPro" id="IPR049428">
    <property type="entry name" value="RecA-like_N"/>
</dbReference>
<dbReference type="PANTHER" id="PTHR45900:SF1">
    <property type="entry name" value="MITOCHONDRIAL DNA REPAIR PROTEIN RECA HOMOLOG-RELATED"/>
    <property type="match status" value="1"/>
</dbReference>
<keyword evidence="3 10" id="KW-0547">Nucleotide-binding</keyword>
<dbReference type="PRINTS" id="PR00142">
    <property type="entry name" value="RECA"/>
</dbReference>
<dbReference type="GeneID" id="42980991"/>
<dbReference type="CDD" id="cd00983">
    <property type="entry name" value="RecA"/>
    <property type="match status" value="1"/>
</dbReference>
<dbReference type="Proteomes" id="UP000078582">
    <property type="component" value="Chromosome"/>
</dbReference>
<dbReference type="GO" id="GO:0005829">
    <property type="term" value="C:cytosol"/>
    <property type="evidence" value="ECO:0007669"/>
    <property type="project" value="TreeGrafter"/>
</dbReference>
<dbReference type="NCBIfam" id="TIGR02012">
    <property type="entry name" value="tigrfam_recA"/>
    <property type="match status" value="1"/>
</dbReference>
<keyword evidence="5 10" id="KW-0067">ATP-binding</keyword>
<evidence type="ECO:0000256" key="10">
    <source>
        <dbReference type="HAMAP-Rule" id="MF_00268"/>
    </source>
</evidence>
<keyword evidence="6 10" id="KW-0238">DNA-binding</keyword>
<keyword evidence="8 10" id="KW-0234">DNA repair</keyword>
<dbReference type="InterPro" id="IPR020587">
    <property type="entry name" value="RecA_monomer-monomer_interface"/>
</dbReference>
<comment type="function">
    <text evidence="10">Can catalyze the hydrolysis of ATP in the presence of single-stranded DNA, the ATP-dependent uptake of single-stranded DNA by duplex DNA, and the ATP-dependent hybridization of homologous single-stranded DNAs. It interacts with LexA causing its activation and leading to its autocatalytic cleavage.</text>
</comment>
<dbReference type="InterPro" id="IPR013765">
    <property type="entry name" value="DNA_recomb/repair_RecA"/>
</dbReference>
<evidence type="ECO:0000256" key="12">
    <source>
        <dbReference type="RuleBase" id="RU004527"/>
    </source>
</evidence>
<dbReference type="InterPro" id="IPR027417">
    <property type="entry name" value="P-loop_NTPase"/>
</dbReference>
<proteinExistence type="inferred from homology"/>
<dbReference type="GO" id="GO:0006310">
    <property type="term" value="P:DNA recombination"/>
    <property type="evidence" value="ECO:0007669"/>
    <property type="project" value="UniProtKB-UniRule"/>
</dbReference>
<dbReference type="RefSeq" id="WP_068226112.1">
    <property type="nucleotide sequence ID" value="NZ_CP014623.1"/>
</dbReference>
<reference evidence="13 14" key="1">
    <citation type="submission" date="2016-03" db="EMBL/GenBank/DDBJ databases">
        <title>Pediococcus and Lactobacillus from brewery environment - whole genome sequencing and assembly.</title>
        <authorList>
            <person name="Behr J."/>
            <person name="Geissler A.J."/>
            <person name="Vogel R.F."/>
        </authorList>
    </citation>
    <scope>NUCLEOTIDE SEQUENCE [LARGE SCALE GENOMIC DNA]</scope>
    <source>
        <strain evidence="13 14">TMW 1.1989</strain>
    </source>
</reference>
<dbReference type="FunFam" id="3.40.50.300:FF:000087">
    <property type="entry name" value="Recombinase RecA"/>
    <property type="match status" value="1"/>
</dbReference>
<evidence type="ECO:0000256" key="4">
    <source>
        <dbReference type="ARBA" id="ARBA00022763"/>
    </source>
</evidence>
<dbReference type="PANTHER" id="PTHR45900">
    <property type="entry name" value="RECA"/>
    <property type="match status" value="1"/>
</dbReference>
<evidence type="ECO:0000256" key="11">
    <source>
        <dbReference type="RuleBase" id="RU000526"/>
    </source>
</evidence>
<dbReference type="OrthoDB" id="9776733at2"/>
<dbReference type="SUPFAM" id="SSF54752">
    <property type="entry name" value="RecA protein, C-terminal domain"/>
    <property type="match status" value="1"/>
</dbReference>
<dbReference type="AlphaFoldDB" id="A0A192H018"/>
<dbReference type="InterPro" id="IPR003593">
    <property type="entry name" value="AAA+_ATPase"/>
</dbReference>
<organism evidence="13 14">
    <name type="scientific">Loigolactobacillus backii</name>
    <dbReference type="NCBI Taxonomy" id="375175"/>
    <lineage>
        <taxon>Bacteria</taxon>
        <taxon>Bacillati</taxon>
        <taxon>Bacillota</taxon>
        <taxon>Bacilli</taxon>
        <taxon>Lactobacillales</taxon>
        <taxon>Lactobacillaceae</taxon>
        <taxon>Loigolactobacillus</taxon>
    </lineage>
</organism>
<dbReference type="EMBL" id="CP014873">
    <property type="protein sequence ID" value="ANK61623.1"/>
    <property type="molecule type" value="Genomic_DNA"/>
</dbReference>
<dbReference type="InterPro" id="IPR049261">
    <property type="entry name" value="RecA-like_C"/>
</dbReference>
<evidence type="ECO:0000313" key="13">
    <source>
        <dbReference type="EMBL" id="ANK61623.1"/>
    </source>
</evidence>
<dbReference type="GO" id="GO:0006281">
    <property type="term" value="P:DNA repair"/>
    <property type="evidence" value="ECO:0007669"/>
    <property type="project" value="UniProtKB-UniRule"/>
</dbReference>
<dbReference type="Pfam" id="PF21096">
    <property type="entry name" value="RecA_C"/>
    <property type="match status" value="1"/>
</dbReference>
<evidence type="ECO:0000256" key="6">
    <source>
        <dbReference type="ARBA" id="ARBA00023125"/>
    </source>
</evidence>
<comment type="subcellular location">
    <subcellularLocation>
        <location evidence="10">Cytoplasm</location>
    </subcellularLocation>
</comment>
<dbReference type="GO" id="GO:0003684">
    <property type="term" value="F:damaged DNA binding"/>
    <property type="evidence" value="ECO:0007669"/>
    <property type="project" value="UniProtKB-UniRule"/>
</dbReference>
<keyword evidence="7 10" id="KW-0233">DNA recombination</keyword>
<keyword evidence="4 10" id="KW-0227">DNA damage</keyword>
<dbReference type="GO" id="GO:0009432">
    <property type="term" value="P:SOS response"/>
    <property type="evidence" value="ECO:0007669"/>
    <property type="project" value="UniProtKB-UniRule"/>
</dbReference>
<accession>A0A192H018</accession>
<dbReference type="InterPro" id="IPR023400">
    <property type="entry name" value="RecA_C_sf"/>
</dbReference>
<dbReference type="PROSITE" id="PS50163">
    <property type="entry name" value="RECA_3"/>
    <property type="match status" value="1"/>
</dbReference>
<evidence type="ECO:0000256" key="9">
    <source>
        <dbReference type="ARBA" id="ARBA00023236"/>
    </source>
</evidence>
<dbReference type="HAMAP" id="MF_00268">
    <property type="entry name" value="RecA"/>
    <property type="match status" value="1"/>
</dbReference>
<dbReference type="PROSITE" id="PS00321">
    <property type="entry name" value="RECA_1"/>
    <property type="match status" value="1"/>
</dbReference>
<dbReference type="SMART" id="SM00382">
    <property type="entry name" value="AAA"/>
    <property type="match status" value="1"/>
</dbReference>
<dbReference type="Gene3D" id="3.40.50.300">
    <property type="entry name" value="P-loop containing nucleotide triphosphate hydrolases"/>
    <property type="match status" value="1"/>
</dbReference>
<dbReference type="SUPFAM" id="SSF52540">
    <property type="entry name" value="P-loop containing nucleoside triphosphate hydrolases"/>
    <property type="match status" value="1"/>
</dbReference>
<sequence>MATKSIANHDGTTAKNETERQAALDHALKKIRQSFGQGAVMRMGENTSTRIETNSTGILSLDVALGVGGFPKGRIIEIYGPESSGKTTLALAATASVQRNGGTVAYIDAENAMDPKYAQQLGVNIDQLLLSQPDSGEEGLAIADTLVASSAIDLVVVDSVAALTPQAEINGEMGDAHVGLQARMMSQALRKLSGEINRTKTTVIFINQLREKIGVMFGNPETTPGGRALKFYATIRLDVRRGEKIKNGTEIIGNQIKIKVAKNKVAAPFKVAEIQNYYGKGFSAVGDVLGLAVENDIAKKSGAWYSYKGERIGQGLPNSTAYLTDHPDLLDEMSKEVRVKLLPEVDEKAADKPKQKTPEE</sequence>
<dbReference type="PROSITE" id="PS50162">
    <property type="entry name" value="RECA_2"/>
    <property type="match status" value="1"/>
</dbReference>
<dbReference type="InterPro" id="IPR020584">
    <property type="entry name" value="DNA_recomb/repair_RecA_CS"/>
</dbReference>
<name>A0A192H018_9LACO</name>
<keyword evidence="10" id="KW-0963">Cytoplasm</keyword>
<dbReference type="STRING" id="375175.AYR53_01910"/>
<evidence type="ECO:0000256" key="7">
    <source>
        <dbReference type="ARBA" id="ARBA00023172"/>
    </source>
</evidence>
<dbReference type="KEGG" id="lbt:AYR52_11405"/>
<dbReference type="GO" id="GO:0140664">
    <property type="term" value="F:ATP-dependent DNA damage sensor activity"/>
    <property type="evidence" value="ECO:0007669"/>
    <property type="project" value="InterPro"/>
</dbReference>
<keyword evidence="14" id="KW-1185">Reference proteome</keyword>